<dbReference type="PANTHER" id="PTHR10188">
    <property type="entry name" value="L-ASPARAGINASE"/>
    <property type="match status" value="1"/>
</dbReference>
<evidence type="ECO:0000256" key="2">
    <source>
        <dbReference type="PIRSR" id="PIRSR600246-3"/>
    </source>
</evidence>
<feature type="compositionally biased region" description="Basic and acidic residues" evidence="3">
    <location>
        <begin position="267"/>
        <end position="278"/>
    </location>
</feature>
<accession>A0A232LZP9</accession>
<dbReference type="InterPro" id="IPR029055">
    <property type="entry name" value="Ntn_hydrolases_N"/>
</dbReference>
<gene>
    <name evidence="4" type="ORF">Egran_02605</name>
</gene>
<dbReference type="SUPFAM" id="SSF56235">
    <property type="entry name" value="N-terminal nucleophile aminohydrolases (Ntn hydrolases)"/>
    <property type="match status" value="1"/>
</dbReference>
<dbReference type="InterPro" id="IPR037464">
    <property type="entry name" value="Taspase1"/>
</dbReference>
<dbReference type="FunFam" id="3.60.20.30:FF:000007">
    <property type="entry name" value="Similar to threonine aspartase"/>
    <property type="match status" value="1"/>
</dbReference>
<dbReference type="Gene3D" id="3.60.20.30">
    <property type="entry name" value="(Glycosyl)asparaginase"/>
    <property type="match status" value="1"/>
</dbReference>
<feature type="active site" description="Nucleophile" evidence="1">
    <location>
        <position position="343"/>
    </location>
</feature>
<dbReference type="Proteomes" id="UP000243515">
    <property type="component" value="Unassembled WGS sequence"/>
</dbReference>
<keyword evidence="5" id="KW-1185">Reference proteome</keyword>
<comment type="caution">
    <text evidence="4">The sequence shown here is derived from an EMBL/GenBank/DDBJ whole genome shotgun (WGS) entry which is preliminary data.</text>
</comment>
<dbReference type="InterPro" id="IPR000246">
    <property type="entry name" value="Peptidase_T2"/>
</dbReference>
<dbReference type="EMBL" id="NPHW01003409">
    <property type="protein sequence ID" value="OXV09640.1"/>
    <property type="molecule type" value="Genomic_DNA"/>
</dbReference>
<evidence type="ECO:0000256" key="1">
    <source>
        <dbReference type="PIRSR" id="PIRSR600246-1"/>
    </source>
</evidence>
<feature type="site" description="Cleavage; by autolysis" evidence="2">
    <location>
        <begin position="342"/>
        <end position="343"/>
    </location>
</feature>
<dbReference type="PANTHER" id="PTHR10188:SF8">
    <property type="entry name" value="THREONINE ASPARTASE 1"/>
    <property type="match status" value="1"/>
</dbReference>
<sequence>MPSRRREGGDVSAIYVHAGAGFHSYQNEKAHLQICHDAAKIAMAVLRNGGSAVDAVEIAIKLMEDREITNAGYGSNLTADGSVECDATIIDHYGRSGAVGAVSQIKNPISLARVILESSAKPLSLQRVPPNLLVSAGATDFAYENGIPVLPPDFLNSPAAKERWRRWRHDLNVARQKEIEQNEARREEERRNEVYRTPMHRAVMIHPSQLISPPPSVNSKAHNDVSFNKDIEGDSPTGLIGDGSNGLRDNIPRKRLPPKMGSTYRSSRRDIGAFDERNNTNGMTSPPFPAAVSSRTILDHSCQSHDLNVQVDAIGGQTPSHMPRENLSITHGRTESKDHITDTVGAIAIDCYGNIAAGSSSGGIGMKHRGRIGPAALVGVGTAVIPIDPEDPDRTCVAAVMSGTGEHMTTTMAAGTCASRVYFSQRKGEGGILEEVSEDEAVKAMIEEDFMRHPGVRGSNCEGAIGVLAVKKTKDGVFLVFAHNTDSFVLASMSSEDQLPVCVMSRSHIHGAVAQGGRVSRRRRYRVMNMEA</sequence>
<organism evidence="4 5">
    <name type="scientific">Elaphomyces granulatus</name>
    <dbReference type="NCBI Taxonomy" id="519963"/>
    <lineage>
        <taxon>Eukaryota</taxon>
        <taxon>Fungi</taxon>
        <taxon>Dikarya</taxon>
        <taxon>Ascomycota</taxon>
        <taxon>Pezizomycotina</taxon>
        <taxon>Eurotiomycetes</taxon>
        <taxon>Eurotiomycetidae</taxon>
        <taxon>Eurotiales</taxon>
        <taxon>Elaphomycetaceae</taxon>
        <taxon>Elaphomyces</taxon>
    </lineage>
</organism>
<dbReference type="AlphaFoldDB" id="A0A232LZP9"/>
<evidence type="ECO:0000313" key="4">
    <source>
        <dbReference type="EMBL" id="OXV09640.1"/>
    </source>
</evidence>
<protein>
    <recommendedName>
        <fullName evidence="6">Asparaginase</fullName>
    </recommendedName>
</protein>
<evidence type="ECO:0008006" key="6">
    <source>
        <dbReference type="Google" id="ProtNLM"/>
    </source>
</evidence>
<reference evidence="4 5" key="1">
    <citation type="journal article" date="2015" name="Environ. Microbiol.">
        <title>Metagenome sequence of Elaphomyces granulatus from sporocarp tissue reveals Ascomycota ectomycorrhizal fingerprints of genome expansion and a Proteobacteria-rich microbiome.</title>
        <authorList>
            <person name="Quandt C.A."/>
            <person name="Kohler A."/>
            <person name="Hesse C.N."/>
            <person name="Sharpton T.J."/>
            <person name="Martin F."/>
            <person name="Spatafora J.W."/>
        </authorList>
    </citation>
    <scope>NUCLEOTIDE SEQUENCE [LARGE SCALE GENOMIC DNA]</scope>
    <source>
        <strain evidence="4 5">OSC145934</strain>
    </source>
</reference>
<dbReference type="GO" id="GO:0005737">
    <property type="term" value="C:cytoplasm"/>
    <property type="evidence" value="ECO:0007669"/>
    <property type="project" value="TreeGrafter"/>
</dbReference>
<dbReference type="GO" id="GO:0051604">
    <property type="term" value="P:protein maturation"/>
    <property type="evidence" value="ECO:0007669"/>
    <property type="project" value="TreeGrafter"/>
</dbReference>
<dbReference type="Pfam" id="PF01112">
    <property type="entry name" value="Asparaginase_2"/>
    <property type="match status" value="2"/>
</dbReference>
<feature type="region of interest" description="Disordered" evidence="3">
    <location>
        <begin position="228"/>
        <end position="287"/>
    </location>
</feature>
<proteinExistence type="predicted"/>
<evidence type="ECO:0000256" key="3">
    <source>
        <dbReference type="SAM" id="MobiDB-lite"/>
    </source>
</evidence>
<dbReference type="CDD" id="cd04514">
    <property type="entry name" value="Taspase1_like"/>
    <property type="match status" value="1"/>
</dbReference>
<dbReference type="OrthoDB" id="77601at2759"/>
<evidence type="ECO:0000313" key="5">
    <source>
        <dbReference type="Proteomes" id="UP000243515"/>
    </source>
</evidence>
<name>A0A232LZP9_9EURO</name>
<dbReference type="GO" id="GO:0004298">
    <property type="term" value="F:threonine-type endopeptidase activity"/>
    <property type="evidence" value="ECO:0007669"/>
    <property type="project" value="InterPro"/>
</dbReference>